<dbReference type="Proteomes" id="UP000829196">
    <property type="component" value="Unassembled WGS sequence"/>
</dbReference>
<keyword evidence="7" id="KW-1185">Reference proteome</keyword>
<keyword evidence="4" id="KW-0804">Transcription</keyword>
<proteinExistence type="inferred from homology"/>
<sequence length="95" mass="10683">MSRRRYCSRQTSSISSRISVNQVNHLISRLQNLVPEAQIYATGSRASSSIELEEVCNYIRCLHEEINCLSQRLSELLPTADSSTALAVIIRSLLM</sequence>
<keyword evidence="3" id="KW-0805">Transcription regulation</keyword>
<evidence type="ECO:0000313" key="6">
    <source>
        <dbReference type="EMBL" id="KAI0494673.1"/>
    </source>
</evidence>
<dbReference type="GO" id="GO:0006355">
    <property type="term" value="P:regulation of DNA-templated transcription"/>
    <property type="evidence" value="ECO:0007669"/>
    <property type="project" value="InterPro"/>
</dbReference>
<gene>
    <name evidence="6" type="ORF">KFK09_024815</name>
</gene>
<evidence type="ECO:0000256" key="3">
    <source>
        <dbReference type="ARBA" id="ARBA00023015"/>
    </source>
</evidence>
<evidence type="ECO:0000256" key="4">
    <source>
        <dbReference type="ARBA" id="ARBA00023163"/>
    </source>
</evidence>
<feature type="domain" description="BHLH" evidence="5">
    <location>
        <begin position="7"/>
        <end position="62"/>
    </location>
</feature>
<dbReference type="InterPro" id="IPR011598">
    <property type="entry name" value="bHLH_dom"/>
</dbReference>
<dbReference type="GO" id="GO:0040008">
    <property type="term" value="P:regulation of growth"/>
    <property type="evidence" value="ECO:0007669"/>
    <property type="project" value="InterPro"/>
</dbReference>
<comment type="similarity">
    <text evidence="1">Belongs to the bHLH protein family.</text>
</comment>
<dbReference type="InterPro" id="IPR044293">
    <property type="entry name" value="PRE"/>
</dbReference>
<dbReference type="PROSITE" id="PS50888">
    <property type="entry name" value="BHLH"/>
    <property type="match status" value="1"/>
</dbReference>
<reference evidence="6" key="1">
    <citation type="journal article" date="2022" name="Front. Genet.">
        <title>Chromosome-Scale Assembly of the Dendrobium nobile Genome Provides Insights Into the Molecular Mechanism of the Biosynthesis of the Medicinal Active Ingredient of Dendrobium.</title>
        <authorList>
            <person name="Xu Q."/>
            <person name="Niu S.-C."/>
            <person name="Li K.-L."/>
            <person name="Zheng P.-J."/>
            <person name="Zhang X.-J."/>
            <person name="Jia Y."/>
            <person name="Liu Y."/>
            <person name="Niu Y.-X."/>
            <person name="Yu L.-H."/>
            <person name="Chen D.-F."/>
            <person name="Zhang G.-Q."/>
        </authorList>
    </citation>
    <scope>NUCLEOTIDE SEQUENCE</scope>
    <source>
        <tissue evidence="6">Leaf</tissue>
    </source>
</reference>
<evidence type="ECO:0000259" key="5">
    <source>
        <dbReference type="PROSITE" id="PS50888"/>
    </source>
</evidence>
<dbReference type="PANTHER" id="PTHR46446:SF38">
    <property type="entry name" value="TRANSCRIPTION FACTOR ILI6"/>
    <property type="match status" value="1"/>
</dbReference>
<protein>
    <recommendedName>
        <fullName evidence="5">BHLH domain-containing protein</fullName>
    </recommendedName>
</protein>
<accession>A0A8T3AF07</accession>
<dbReference type="Gene3D" id="4.10.280.10">
    <property type="entry name" value="Helix-loop-helix DNA-binding domain"/>
    <property type="match status" value="1"/>
</dbReference>
<comment type="caution">
    <text evidence="6">The sequence shown here is derived from an EMBL/GenBank/DDBJ whole genome shotgun (WGS) entry which is preliminary data.</text>
</comment>
<dbReference type="PANTHER" id="PTHR46446">
    <property type="entry name" value="TRANSCRIPTION FACTOR PRE"/>
    <property type="match status" value="1"/>
</dbReference>
<dbReference type="OrthoDB" id="10391671at2759"/>
<name>A0A8T3AF07_DENNO</name>
<keyword evidence="2" id="KW-0341">Growth regulation</keyword>
<dbReference type="GO" id="GO:0046983">
    <property type="term" value="F:protein dimerization activity"/>
    <property type="evidence" value="ECO:0007669"/>
    <property type="project" value="InterPro"/>
</dbReference>
<dbReference type="AlphaFoldDB" id="A0A8T3AF07"/>
<dbReference type="SMR" id="A0A8T3AF07"/>
<dbReference type="SUPFAM" id="SSF47459">
    <property type="entry name" value="HLH, helix-loop-helix DNA-binding domain"/>
    <property type="match status" value="1"/>
</dbReference>
<evidence type="ECO:0000256" key="1">
    <source>
        <dbReference type="ARBA" id="ARBA00005510"/>
    </source>
</evidence>
<evidence type="ECO:0000313" key="7">
    <source>
        <dbReference type="Proteomes" id="UP000829196"/>
    </source>
</evidence>
<dbReference type="EMBL" id="JAGYWB010000017">
    <property type="protein sequence ID" value="KAI0494673.1"/>
    <property type="molecule type" value="Genomic_DNA"/>
</dbReference>
<evidence type="ECO:0000256" key="2">
    <source>
        <dbReference type="ARBA" id="ARBA00022604"/>
    </source>
</evidence>
<dbReference type="Pfam" id="PF23174">
    <property type="entry name" value="bHLH_ILI"/>
    <property type="match status" value="1"/>
</dbReference>
<dbReference type="InterPro" id="IPR036638">
    <property type="entry name" value="HLH_DNA-bd_sf"/>
</dbReference>
<organism evidence="6 7">
    <name type="scientific">Dendrobium nobile</name>
    <name type="common">Orchid</name>
    <dbReference type="NCBI Taxonomy" id="94219"/>
    <lineage>
        <taxon>Eukaryota</taxon>
        <taxon>Viridiplantae</taxon>
        <taxon>Streptophyta</taxon>
        <taxon>Embryophyta</taxon>
        <taxon>Tracheophyta</taxon>
        <taxon>Spermatophyta</taxon>
        <taxon>Magnoliopsida</taxon>
        <taxon>Liliopsida</taxon>
        <taxon>Asparagales</taxon>
        <taxon>Orchidaceae</taxon>
        <taxon>Epidendroideae</taxon>
        <taxon>Malaxideae</taxon>
        <taxon>Dendrobiinae</taxon>
        <taxon>Dendrobium</taxon>
    </lineage>
</organism>